<name>A0AAW0BMP7_9AGAR</name>
<dbReference type="EMBL" id="JAWWNJ010000029">
    <property type="protein sequence ID" value="KAK7027777.1"/>
    <property type="molecule type" value="Genomic_DNA"/>
</dbReference>
<gene>
    <name evidence="2" type="ORF">R3P38DRAFT_2776843</name>
</gene>
<feature type="compositionally biased region" description="Basic and acidic residues" evidence="1">
    <location>
        <begin position="10"/>
        <end position="24"/>
    </location>
</feature>
<evidence type="ECO:0000256" key="1">
    <source>
        <dbReference type="SAM" id="MobiDB-lite"/>
    </source>
</evidence>
<proteinExistence type="predicted"/>
<evidence type="ECO:0000313" key="3">
    <source>
        <dbReference type="Proteomes" id="UP001362999"/>
    </source>
</evidence>
<keyword evidence="3" id="KW-1185">Reference proteome</keyword>
<evidence type="ECO:0000313" key="2">
    <source>
        <dbReference type="EMBL" id="KAK7027777.1"/>
    </source>
</evidence>
<protein>
    <submittedName>
        <fullName evidence="2">Uncharacterized protein</fullName>
    </submittedName>
</protein>
<accession>A0AAW0BMP7</accession>
<organism evidence="2 3">
    <name type="scientific">Favolaschia claudopus</name>
    <dbReference type="NCBI Taxonomy" id="2862362"/>
    <lineage>
        <taxon>Eukaryota</taxon>
        <taxon>Fungi</taxon>
        <taxon>Dikarya</taxon>
        <taxon>Basidiomycota</taxon>
        <taxon>Agaricomycotina</taxon>
        <taxon>Agaricomycetes</taxon>
        <taxon>Agaricomycetidae</taxon>
        <taxon>Agaricales</taxon>
        <taxon>Marasmiineae</taxon>
        <taxon>Mycenaceae</taxon>
        <taxon>Favolaschia</taxon>
    </lineage>
</organism>
<reference evidence="2 3" key="1">
    <citation type="journal article" date="2024" name="J Genomics">
        <title>Draft genome sequencing and assembly of Favolaschia claudopus CIRM-BRFM 2984 isolated from oak limbs.</title>
        <authorList>
            <person name="Navarro D."/>
            <person name="Drula E."/>
            <person name="Chaduli D."/>
            <person name="Cazenave R."/>
            <person name="Ahrendt S."/>
            <person name="Wang J."/>
            <person name="Lipzen A."/>
            <person name="Daum C."/>
            <person name="Barry K."/>
            <person name="Grigoriev I.V."/>
            <person name="Favel A."/>
            <person name="Rosso M.N."/>
            <person name="Martin F."/>
        </authorList>
    </citation>
    <scope>NUCLEOTIDE SEQUENCE [LARGE SCALE GENOMIC DNA]</scope>
    <source>
        <strain evidence="2 3">CIRM-BRFM 2984</strain>
    </source>
</reference>
<dbReference type="Proteomes" id="UP001362999">
    <property type="component" value="Unassembled WGS sequence"/>
</dbReference>
<feature type="region of interest" description="Disordered" evidence="1">
    <location>
        <begin position="1"/>
        <end position="24"/>
    </location>
</feature>
<comment type="caution">
    <text evidence="2">The sequence shown here is derived from an EMBL/GenBank/DDBJ whole genome shotgun (WGS) entry which is preliminary data.</text>
</comment>
<dbReference type="AlphaFoldDB" id="A0AAW0BMP7"/>
<sequence>MGSKVSSGEEQTKDQPTDLQIGERDQRVSLNLQTAIENRDLLRSKSLIDWSLIETYDYACPWTICESCGKPIRRSADALRAVQMSGLKVDGGDLDGDEIPELLSPEE</sequence>